<proteinExistence type="predicted"/>
<feature type="chain" id="PRO_5007630049" evidence="2">
    <location>
        <begin position="17"/>
        <end position="408"/>
    </location>
</feature>
<reference evidence="5" key="2">
    <citation type="submission" date="2016-04" db="UniProtKB">
        <authorList>
            <consortium name="WormBaseParasite"/>
        </authorList>
    </citation>
    <scope>IDENTIFICATION</scope>
</reference>
<feature type="signal peptide" evidence="2">
    <location>
        <begin position="1"/>
        <end position="16"/>
    </location>
</feature>
<keyword evidence="4" id="KW-1185">Reference proteome</keyword>
<sequence length="408" mass="45278">MLLFPAWPLMFRFVIAFIDCVDKSPYCSTNDCTVRPGYALEYCRKTCGNCERVKSNRRTSLSVANLFPKTVTGVSSNTSQQQRTTISVIPAGDHEEDLYSSHRIPSLNRPQPNEVEHYSDFFGAMPELPRSSLGRDDKFEPYGYVSGVRSGVKVSHLNHVFPLHPIEIGQQPIAQYSSHPIPIGGELDVLGESPTALADLITLLGCRDKDPSTCSKITVESCLSRPGFYLKLCPVKCRNCNGLQCLDSVKINCAEVRELDGCKLPAAVEYCPKTCQLCSLPIALSESLPPCKDVVETCEDLAESGMCEHPYRWAFSGAINSMVGCGPFVTETCHPLWTVESAAVEGHLVRLGGRFFCNEYSANSLVSTHRLQVSIQETAIKYHIIISRKEIFCVPRTISLLVIFYFQK</sequence>
<dbReference type="PANTHER" id="PTHR21724">
    <property type="entry name" value="SHKT DOMAIN-CONTAINING PROTEIN"/>
    <property type="match status" value="1"/>
</dbReference>
<feature type="domain" description="ShKT" evidence="3">
    <location>
        <begin position="245"/>
        <end position="278"/>
    </location>
</feature>
<evidence type="ECO:0000256" key="2">
    <source>
        <dbReference type="SAM" id="SignalP"/>
    </source>
</evidence>
<feature type="disulfide bond" evidence="1">
    <location>
        <begin position="262"/>
        <end position="275"/>
    </location>
</feature>
<keyword evidence="1" id="KW-1015">Disulfide bond</keyword>
<dbReference type="PROSITE" id="PS51670">
    <property type="entry name" value="SHKT"/>
    <property type="match status" value="1"/>
</dbReference>
<dbReference type="PANTHER" id="PTHR21724:SF106">
    <property type="entry name" value="SHKT DOMAIN-CONTAINING PROTEIN"/>
    <property type="match status" value="1"/>
</dbReference>
<dbReference type="SMART" id="SM00254">
    <property type="entry name" value="ShKT"/>
    <property type="match status" value="3"/>
</dbReference>
<organism evidence="4 5">
    <name type="scientific">Angiostrongylus cantonensis</name>
    <name type="common">Rat lungworm</name>
    <dbReference type="NCBI Taxonomy" id="6313"/>
    <lineage>
        <taxon>Eukaryota</taxon>
        <taxon>Metazoa</taxon>
        <taxon>Ecdysozoa</taxon>
        <taxon>Nematoda</taxon>
        <taxon>Chromadorea</taxon>
        <taxon>Rhabditida</taxon>
        <taxon>Rhabditina</taxon>
        <taxon>Rhabditomorpha</taxon>
        <taxon>Strongyloidea</taxon>
        <taxon>Metastrongylidae</taxon>
        <taxon>Angiostrongylus</taxon>
    </lineage>
</organism>
<dbReference type="WBParaSite" id="ACAC_0000012001-mRNA-1">
    <property type="protein sequence ID" value="ACAC_0000012001-mRNA-1"/>
    <property type="gene ID" value="ACAC_0000012001"/>
</dbReference>
<comment type="caution">
    <text evidence="1">Lacks conserved residue(s) required for the propagation of feature annotation.</text>
</comment>
<evidence type="ECO:0000313" key="5">
    <source>
        <dbReference type="WBParaSite" id="ACAC_0000012001-mRNA-1"/>
    </source>
</evidence>
<feature type="disulfide bond" evidence="1">
    <location>
        <begin position="253"/>
        <end position="271"/>
    </location>
</feature>
<evidence type="ECO:0000256" key="1">
    <source>
        <dbReference type="PROSITE-ProRule" id="PRU01005"/>
    </source>
</evidence>
<dbReference type="InterPro" id="IPR003582">
    <property type="entry name" value="ShKT_dom"/>
</dbReference>
<evidence type="ECO:0000259" key="3">
    <source>
        <dbReference type="PROSITE" id="PS51670"/>
    </source>
</evidence>
<reference evidence="4" key="1">
    <citation type="submission" date="2012-09" db="EMBL/GenBank/DDBJ databases">
        <authorList>
            <person name="Martin A.A."/>
        </authorList>
    </citation>
    <scope>NUCLEOTIDE SEQUENCE</scope>
</reference>
<protein>
    <submittedName>
        <fullName evidence="5">ShKT domain-containing protein</fullName>
    </submittedName>
</protein>
<evidence type="ECO:0000313" key="4">
    <source>
        <dbReference type="Proteomes" id="UP000035642"/>
    </source>
</evidence>
<accession>A0A158P5S9</accession>
<name>A0A158P5S9_ANGCA</name>
<dbReference type="Proteomes" id="UP000035642">
    <property type="component" value="Unassembled WGS sequence"/>
</dbReference>
<dbReference type="AlphaFoldDB" id="A0A158P5S9"/>
<keyword evidence="2" id="KW-0732">Signal</keyword>
<dbReference type="Pfam" id="PF01549">
    <property type="entry name" value="ShK"/>
    <property type="match status" value="3"/>
</dbReference>